<reference evidence="2 3" key="1">
    <citation type="submission" date="2016-10" db="EMBL/GenBank/DDBJ databases">
        <authorList>
            <person name="de Groot N.N."/>
        </authorList>
    </citation>
    <scope>NUCLEOTIDE SEQUENCE [LARGE SCALE GENOMIC DNA]</scope>
    <source>
        <strain evidence="2 3">DSM 5885</strain>
    </source>
</reference>
<dbReference type="STRING" id="83767.SAMN05660652_02346"/>
<organism evidence="2 3">
    <name type="scientific">Propionivibrio dicarboxylicus</name>
    <dbReference type="NCBI Taxonomy" id="83767"/>
    <lineage>
        <taxon>Bacteria</taxon>
        <taxon>Pseudomonadati</taxon>
        <taxon>Pseudomonadota</taxon>
        <taxon>Betaproteobacteria</taxon>
        <taxon>Rhodocyclales</taxon>
        <taxon>Rhodocyclaceae</taxon>
        <taxon>Propionivibrio</taxon>
    </lineage>
</organism>
<dbReference type="OrthoDB" id="9182146at2"/>
<name>A0A1G8FJS5_9RHOO</name>
<dbReference type="Gene3D" id="3.40.605.10">
    <property type="entry name" value="Aldehyde Dehydrogenase, Chain A, domain 1"/>
    <property type="match status" value="1"/>
</dbReference>
<evidence type="ECO:0000256" key="1">
    <source>
        <dbReference type="ARBA" id="ARBA00023002"/>
    </source>
</evidence>
<proteinExistence type="predicted"/>
<dbReference type="AlphaFoldDB" id="A0A1G8FJS5"/>
<protein>
    <recommendedName>
        <fullName evidence="4">Aldehyde dehydrogenase family protein</fullName>
    </recommendedName>
</protein>
<dbReference type="InterPro" id="IPR016162">
    <property type="entry name" value="Ald_DH_N"/>
</dbReference>
<dbReference type="InterPro" id="IPR016161">
    <property type="entry name" value="Ald_DH/histidinol_DH"/>
</dbReference>
<gene>
    <name evidence="2" type="ORF">SAMN05660652_02346</name>
</gene>
<keyword evidence="1" id="KW-0560">Oxidoreductase</keyword>
<evidence type="ECO:0000313" key="3">
    <source>
        <dbReference type="Proteomes" id="UP000198607"/>
    </source>
</evidence>
<sequence>MTELRISEGDVAALPVLPLWIGGHAYLSVCQQYGILLRAQSGVPVRRFPVCGEAEVARACESARGALVAGAGGAASTEDCWCGWAGLVERYHGHLTGLLQEESGWAERAAADEVSAAAACLRDTGRSGQCCLAAIGPSPAAPISGLLRVAVPILRSGGAVIAVSSPNAPSVLVALAELSARAGLRPGAFSLLHGDTATWATLGAQSDVTVFAGAPAPV</sequence>
<keyword evidence="3" id="KW-1185">Reference proteome</keyword>
<evidence type="ECO:0008006" key="4">
    <source>
        <dbReference type="Google" id="ProtNLM"/>
    </source>
</evidence>
<accession>A0A1G8FJS5</accession>
<dbReference type="Proteomes" id="UP000198607">
    <property type="component" value="Unassembled WGS sequence"/>
</dbReference>
<dbReference type="RefSeq" id="WP_143009838.1">
    <property type="nucleotide sequence ID" value="NZ_FNCY01000009.1"/>
</dbReference>
<dbReference type="EMBL" id="FNCY01000009">
    <property type="protein sequence ID" value="SDH82368.1"/>
    <property type="molecule type" value="Genomic_DNA"/>
</dbReference>
<dbReference type="SUPFAM" id="SSF53720">
    <property type="entry name" value="ALDH-like"/>
    <property type="match status" value="1"/>
</dbReference>
<dbReference type="GO" id="GO:0016491">
    <property type="term" value="F:oxidoreductase activity"/>
    <property type="evidence" value="ECO:0007669"/>
    <property type="project" value="UniProtKB-KW"/>
</dbReference>
<evidence type="ECO:0000313" key="2">
    <source>
        <dbReference type="EMBL" id="SDH82368.1"/>
    </source>
</evidence>